<dbReference type="InterPro" id="IPR006566">
    <property type="entry name" value="FBD"/>
</dbReference>
<evidence type="ECO:0000259" key="1">
    <source>
        <dbReference type="Pfam" id="PF08387"/>
    </source>
</evidence>
<evidence type="ECO:0000313" key="3">
    <source>
        <dbReference type="Proteomes" id="UP000029121"/>
    </source>
</evidence>
<feature type="domain" description="FBD" evidence="1">
    <location>
        <begin position="34"/>
        <end position="67"/>
    </location>
</feature>
<sequence length="100" mass="11600">IQNFTFQPQLPLWEIHHKDQIQNDSKNNYVLKFLKKVKIIGYKGHSHELDIVEFFAKNAPSLVKLKLVMPKSAKYIARAPDSTRIIDIKNIFPAIKVTEV</sequence>
<feature type="non-terminal residue" evidence="2">
    <location>
        <position position="1"/>
    </location>
</feature>
<reference evidence="3" key="1">
    <citation type="journal article" date="2013" name="Nat. Genet.">
        <title>The Capsella rubella genome and the genomic consequences of rapid mating system evolution.</title>
        <authorList>
            <person name="Slotte T."/>
            <person name="Hazzouri K.M."/>
            <person name="Agren J.A."/>
            <person name="Koenig D."/>
            <person name="Maumus F."/>
            <person name="Guo Y.L."/>
            <person name="Steige K."/>
            <person name="Platts A.E."/>
            <person name="Escobar J.S."/>
            <person name="Newman L.K."/>
            <person name="Wang W."/>
            <person name="Mandakova T."/>
            <person name="Vello E."/>
            <person name="Smith L.M."/>
            <person name="Henz S.R."/>
            <person name="Steffen J."/>
            <person name="Takuno S."/>
            <person name="Brandvain Y."/>
            <person name="Coop G."/>
            <person name="Andolfatto P."/>
            <person name="Hu T.T."/>
            <person name="Blanchette M."/>
            <person name="Clark R.M."/>
            <person name="Quesneville H."/>
            <person name="Nordborg M."/>
            <person name="Gaut B.S."/>
            <person name="Lysak M.A."/>
            <person name="Jenkins J."/>
            <person name="Grimwood J."/>
            <person name="Chapman J."/>
            <person name="Prochnik S."/>
            <person name="Shu S."/>
            <person name="Rokhsar D."/>
            <person name="Schmutz J."/>
            <person name="Weigel D."/>
            <person name="Wright S.I."/>
        </authorList>
    </citation>
    <scope>NUCLEOTIDE SEQUENCE [LARGE SCALE GENOMIC DNA]</scope>
    <source>
        <strain evidence="3">cv. Monte Gargano</strain>
    </source>
</reference>
<protein>
    <recommendedName>
        <fullName evidence="1">FBD domain-containing protein</fullName>
    </recommendedName>
</protein>
<organism evidence="2 3">
    <name type="scientific">Capsella rubella</name>
    <dbReference type="NCBI Taxonomy" id="81985"/>
    <lineage>
        <taxon>Eukaryota</taxon>
        <taxon>Viridiplantae</taxon>
        <taxon>Streptophyta</taxon>
        <taxon>Embryophyta</taxon>
        <taxon>Tracheophyta</taxon>
        <taxon>Spermatophyta</taxon>
        <taxon>Magnoliopsida</taxon>
        <taxon>eudicotyledons</taxon>
        <taxon>Gunneridae</taxon>
        <taxon>Pentapetalae</taxon>
        <taxon>rosids</taxon>
        <taxon>malvids</taxon>
        <taxon>Brassicales</taxon>
        <taxon>Brassicaceae</taxon>
        <taxon>Camelineae</taxon>
        <taxon>Capsella</taxon>
    </lineage>
</organism>
<proteinExistence type="predicted"/>
<name>R0GJH2_9BRAS</name>
<dbReference type="EMBL" id="KB870806">
    <property type="protein sequence ID" value="EOA36027.1"/>
    <property type="molecule type" value="Genomic_DNA"/>
</dbReference>
<accession>R0GJH2</accession>
<evidence type="ECO:0000313" key="2">
    <source>
        <dbReference type="EMBL" id="EOA36027.1"/>
    </source>
</evidence>
<dbReference type="Proteomes" id="UP000029121">
    <property type="component" value="Unassembled WGS sequence"/>
</dbReference>
<gene>
    <name evidence="2" type="ORF">CARUB_v100223630mg</name>
</gene>
<dbReference type="Pfam" id="PF08387">
    <property type="entry name" value="FBD"/>
    <property type="match status" value="1"/>
</dbReference>
<keyword evidence="3" id="KW-1185">Reference proteome</keyword>
<dbReference type="AlphaFoldDB" id="R0GJH2"/>